<gene>
    <name evidence="3" type="ORF">NX722_15745</name>
</gene>
<protein>
    <submittedName>
        <fullName evidence="3">Helix-turn-helix transcriptional regulator</fullName>
    </submittedName>
</protein>
<name>A0ABT3MXD5_9GAMM</name>
<evidence type="ECO:0000313" key="4">
    <source>
        <dbReference type="Proteomes" id="UP001209854"/>
    </source>
</evidence>
<dbReference type="InterPro" id="IPR010982">
    <property type="entry name" value="Lambda_DNA-bd_dom_sf"/>
</dbReference>
<dbReference type="EMBL" id="JAPFCC010000001">
    <property type="protein sequence ID" value="MCW7554046.1"/>
    <property type="molecule type" value="Genomic_DNA"/>
</dbReference>
<accession>A0ABT3MXD5</accession>
<reference evidence="3 4" key="1">
    <citation type="submission" date="2022-10" db="EMBL/GenBank/DDBJ databases">
        <title>High-quality genome sequences of two octocoral-associated bacteria, Endozoicomonas euniceicola EF212 and Endozoicomonas gorgoniicola PS125.</title>
        <authorList>
            <person name="Chiou Y.-J."/>
            <person name="Chen Y.-H."/>
        </authorList>
    </citation>
    <scope>NUCLEOTIDE SEQUENCE [LARGE SCALE GENOMIC DNA]</scope>
    <source>
        <strain evidence="3 4">PS125</strain>
    </source>
</reference>
<dbReference type="RefSeq" id="WP_262563784.1">
    <property type="nucleotide sequence ID" value="NZ_JAPFCC010000001.1"/>
</dbReference>
<feature type="domain" description="HTH cro/C1-type" evidence="2">
    <location>
        <begin position="66"/>
        <end position="121"/>
    </location>
</feature>
<sequence>MSTGMTSNARDRLARLRAQKSQQQQTDSNTSVPQPTPDSTPNSREEVILNLMVQMLKGDISDGQLLQQLRKQLLGLNQDRFAELVGVSRKTISDIERGKGSPSQQILNDVFKPFGLRAGIIPVSQNQIEKLINKAHDEILNV</sequence>
<dbReference type="PROSITE" id="PS50943">
    <property type="entry name" value="HTH_CROC1"/>
    <property type="match status" value="1"/>
</dbReference>
<proteinExistence type="predicted"/>
<feature type="compositionally biased region" description="Polar residues" evidence="1">
    <location>
        <begin position="19"/>
        <end position="42"/>
    </location>
</feature>
<dbReference type="Gene3D" id="1.10.260.40">
    <property type="entry name" value="lambda repressor-like DNA-binding domains"/>
    <property type="match status" value="1"/>
</dbReference>
<evidence type="ECO:0000256" key="1">
    <source>
        <dbReference type="SAM" id="MobiDB-lite"/>
    </source>
</evidence>
<keyword evidence="4" id="KW-1185">Reference proteome</keyword>
<evidence type="ECO:0000313" key="3">
    <source>
        <dbReference type="EMBL" id="MCW7554046.1"/>
    </source>
</evidence>
<comment type="caution">
    <text evidence="3">The sequence shown here is derived from an EMBL/GenBank/DDBJ whole genome shotgun (WGS) entry which is preliminary data.</text>
</comment>
<dbReference type="Pfam" id="PF01381">
    <property type="entry name" value="HTH_3"/>
    <property type="match status" value="1"/>
</dbReference>
<organism evidence="3 4">
    <name type="scientific">Endozoicomonas gorgoniicola</name>
    <dbReference type="NCBI Taxonomy" id="1234144"/>
    <lineage>
        <taxon>Bacteria</taxon>
        <taxon>Pseudomonadati</taxon>
        <taxon>Pseudomonadota</taxon>
        <taxon>Gammaproteobacteria</taxon>
        <taxon>Oceanospirillales</taxon>
        <taxon>Endozoicomonadaceae</taxon>
        <taxon>Endozoicomonas</taxon>
    </lineage>
</organism>
<dbReference type="SMART" id="SM00530">
    <property type="entry name" value="HTH_XRE"/>
    <property type="match status" value="1"/>
</dbReference>
<evidence type="ECO:0000259" key="2">
    <source>
        <dbReference type="PROSITE" id="PS50943"/>
    </source>
</evidence>
<dbReference type="CDD" id="cd00093">
    <property type="entry name" value="HTH_XRE"/>
    <property type="match status" value="1"/>
</dbReference>
<dbReference type="InterPro" id="IPR001387">
    <property type="entry name" value="Cro/C1-type_HTH"/>
</dbReference>
<dbReference type="SUPFAM" id="SSF47413">
    <property type="entry name" value="lambda repressor-like DNA-binding domains"/>
    <property type="match status" value="1"/>
</dbReference>
<feature type="region of interest" description="Disordered" evidence="1">
    <location>
        <begin position="1"/>
        <end position="44"/>
    </location>
</feature>
<dbReference type="Proteomes" id="UP001209854">
    <property type="component" value="Unassembled WGS sequence"/>
</dbReference>